<accession>A0A6P0HBA0</accession>
<dbReference type="SMART" id="SM00448">
    <property type="entry name" value="REC"/>
    <property type="match status" value="1"/>
</dbReference>
<evidence type="ECO:0000313" key="5">
    <source>
        <dbReference type="EMBL" id="NEK94356.1"/>
    </source>
</evidence>
<protein>
    <submittedName>
        <fullName evidence="6">Response regulator</fullName>
    </submittedName>
</protein>
<dbReference type="Gene3D" id="3.40.50.2300">
    <property type="match status" value="1"/>
</dbReference>
<dbReference type="RefSeq" id="WP_163610932.1">
    <property type="nucleotide sequence ID" value="NZ_JAAGWB010000023.1"/>
</dbReference>
<feature type="domain" description="Response regulatory" evidence="3">
    <location>
        <begin position="3"/>
        <end position="118"/>
    </location>
</feature>
<evidence type="ECO:0000313" key="6">
    <source>
        <dbReference type="EMBL" id="NEN51244.1"/>
    </source>
</evidence>
<dbReference type="Proteomes" id="UP000468828">
    <property type="component" value="Unassembled WGS sequence"/>
</dbReference>
<gene>
    <name evidence="6" type="ORF">G3R41_09900</name>
    <name evidence="5" type="ORF">GCU67_09245</name>
</gene>
<evidence type="ECO:0000256" key="2">
    <source>
        <dbReference type="SAM" id="MobiDB-lite"/>
    </source>
</evidence>
<evidence type="ECO:0000313" key="8">
    <source>
        <dbReference type="Proteomes" id="UP000471152"/>
    </source>
</evidence>
<dbReference type="SUPFAM" id="SSF52172">
    <property type="entry name" value="CheY-like"/>
    <property type="match status" value="1"/>
</dbReference>
<dbReference type="InterPro" id="IPR008207">
    <property type="entry name" value="Sig_transdc_His_kin_Hpt_dom"/>
</dbReference>
<name>A0A6P0HBA0_9ACTN</name>
<dbReference type="EMBL" id="JAAGWB010000023">
    <property type="protein sequence ID" value="NEN51244.1"/>
    <property type="molecule type" value="Genomic_DNA"/>
</dbReference>
<keyword evidence="7" id="KW-1185">Reference proteome</keyword>
<evidence type="ECO:0000259" key="3">
    <source>
        <dbReference type="PROSITE" id="PS50110"/>
    </source>
</evidence>
<reference evidence="5 7" key="1">
    <citation type="submission" date="2020-01" db="EMBL/GenBank/DDBJ databases">
        <title>the WGS Modestobacter muralis CPCC 204518.</title>
        <authorList>
            <person name="Jiang Z."/>
        </authorList>
    </citation>
    <scope>NUCLEOTIDE SEQUENCE [LARGE SCALE GENOMIC DNA]</scope>
    <source>
        <strain evidence="5 7">DSM 100205</strain>
    </source>
</reference>
<proteinExistence type="predicted"/>
<dbReference type="Gene3D" id="1.20.120.160">
    <property type="entry name" value="HPT domain"/>
    <property type="match status" value="1"/>
</dbReference>
<dbReference type="InterPro" id="IPR001789">
    <property type="entry name" value="Sig_transdc_resp-reg_receiver"/>
</dbReference>
<dbReference type="PROSITE" id="PS50894">
    <property type="entry name" value="HPT"/>
    <property type="match status" value="1"/>
</dbReference>
<comment type="caution">
    <text evidence="6">The sequence shown here is derived from an EMBL/GenBank/DDBJ whole genome shotgun (WGS) entry which is preliminary data.</text>
</comment>
<dbReference type="EMBL" id="JAAGWH010000021">
    <property type="protein sequence ID" value="NEK94356.1"/>
    <property type="molecule type" value="Genomic_DNA"/>
</dbReference>
<evidence type="ECO:0000313" key="7">
    <source>
        <dbReference type="Proteomes" id="UP000468828"/>
    </source>
</evidence>
<comment type="caution">
    <text evidence="1">Lacks conserved residue(s) required for the propagation of feature annotation.</text>
</comment>
<feature type="region of interest" description="Disordered" evidence="2">
    <location>
        <begin position="226"/>
        <end position="263"/>
    </location>
</feature>
<dbReference type="InterPro" id="IPR036641">
    <property type="entry name" value="HPT_dom_sf"/>
</dbReference>
<evidence type="ECO:0000259" key="4">
    <source>
        <dbReference type="PROSITE" id="PS50894"/>
    </source>
</evidence>
<evidence type="ECO:0000256" key="1">
    <source>
        <dbReference type="PROSITE-ProRule" id="PRU00169"/>
    </source>
</evidence>
<dbReference type="SUPFAM" id="SSF47226">
    <property type="entry name" value="Histidine-containing phosphotransfer domain, HPT domain"/>
    <property type="match status" value="1"/>
</dbReference>
<feature type="domain" description="HPt" evidence="4">
    <location>
        <begin position="136"/>
        <end position="230"/>
    </location>
</feature>
<dbReference type="Proteomes" id="UP000471152">
    <property type="component" value="Unassembled WGS sequence"/>
</dbReference>
<dbReference type="AlphaFoldDB" id="A0A6P0HBA0"/>
<reference evidence="6 8" key="2">
    <citation type="submission" date="2020-02" db="EMBL/GenBank/DDBJ databases">
        <title>The WGS of Modestobacter muralis DSM 100205.</title>
        <authorList>
            <person name="Jiang Z."/>
        </authorList>
    </citation>
    <scope>NUCLEOTIDE SEQUENCE [LARGE SCALE GENOMIC DNA]</scope>
    <source>
        <strain evidence="6 8">DSM 100205</strain>
    </source>
</reference>
<organism evidence="6 8">
    <name type="scientific">Modestobacter muralis</name>
    <dbReference type="NCBI Taxonomy" id="1608614"/>
    <lineage>
        <taxon>Bacteria</taxon>
        <taxon>Bacillati</taxon>
        <taxon>Actinomycetota</taxon>
        <taxon>Actinomycetes</taxon>
        <taxon>Geodermatophilales</taxon>
        <taxon>Geodermatophilaceae</taxon>
        <taxon>Modestobacter</taxon>
    </lineage>
</organism>
<feature type="compositionally biased region" description="Basic and acidic residues" evidence="2">
    <location>
        <begin position="226"/>
        <end position="255"/>
    </location>
</feature>
<dbReference type="PROSITE" id="PS50110">
    <property type="entry name" value="RESPONSE_REGULATORY"/>
    <property type="match status" value="1"/>
</dbReference>
<dbReference type="Pfam" id="PF00072">
    <property type="entry name" value="Response_reg"/>
    <property type="match status" value="1"/>
</dbReference>
<dbReference type="InterPro" id="IPR011006">
    <property type="entry name" value="CheY-like_superfamily"/>
</dbReference>
<dbReference type="GO" id="GO:0000160">
    <property type="term" value="P:phosphorelay signal transduction system"/>
    <property type="evidence" value="ECO:0007669"/>
    <property type="project" value="InterPro"/>
</dbReference>
<sequence length="291" mass="29892">MLTALVIDESHTARAQVTGLLELAGWGVHEAGDAEDAHWLNASLAVDLVVTGATVPGSPSGAALLTELRNAGSTARFLVVTPEPTVEVRAAAATAGALACLPAPVDTQLLLDLLARRAAAPTALVDADDLHDTDRDDELADRLQAMYDAALPGRFSAIDRGARAGDPQALADAAFTLAGTSGQLGHPEVADVCQAIAADARRGVLAHSRVSALAGLAGVERRVADRRRAPGAVHADRGEPRGTRDRRRAQADRRSRAVAAMSAGTATDVLEQAADAAAGRLAARRRGPAGC</sequence>